<dbReference type="PANTHER" id="PTHR22916:SF51">
    <property type="entry name" value="GLYCOSYLTRANSFERASE EPSH-RELATED"/>
    <property type="match status" value="1"/>
</dbReference>
<organism evidence="4 5">
    <name type="scientific">Apilactobacillus timberlakei</name>
    <dbReference type="NCBI Taxonomy" id="2008380"/>
    <lineage>
        <taxon>Bacteria</taxon>
        <taxon>Bacillati</taxon>
        <taxon>Bacillota</taxon>
        <taxon>Bacilli</taxon>
        <taxon>Lactobacillales</taxon>
        <taxon>Lactobacillaceae</taxon>
        <taxon>Apilactobacillus</taxon>
    </lineage>
</organism>
<keyword evidence="5" id="KW-1185">Reference proteome</keyword>
<dbReference type="SUPFAM" id="SSF53448">
    <property type="entry name" value="Nucleotide-diphospho-sugar transferases"/>
    <property type="match status" value="1"/>
</dbReference>
<name>A0ABY2YV54_9LACO</name>
<reference evidence="4 5" key="1">
    <citation type="submission" date="2018-08" db="EMBL/GenBank/DDBJ databases">
        <title>Comparative genomics of wild bee and flower associated Lactobacillus reveals potential adaptation to the bee host.</title>
        <authorList>
            <person name="Vuong H.Q."/>
            <person name="Mcfrederick Q.S."/>
        </authorList>
    </citation>
    <scope>NUCLEOTIDE SEQUENCE [LARGE SCALE GENOMIC DNA]</scope>
    <source>
        <strain evidence="4 5">HV_04</strain>
    </source>
</reference>
<evidence type="ECO:0000256" key="2">
    <source>
        <dbReference type="ARBA" id="ARBA00022679"/>
    </source>
</evidence>
<keyword evidence="1" id="KW-0328">Glycosyltransferase</keyword>
<dbReference type="RefSeq" id="WP_105987400.1">
    <property type="nucleotide sequence ID" value="NZ_POST01000001.1"/>
</dbReference>
<accession>A0ABY2YV54</accession>
<comment type="caution">
    <text evidence="4">The sequence shown here is derived from an EMBL/GenBank/DDBJ whole genome shotgun (WGS) entry which is preliminary data.</text>
</comment>
<evidence type="ECO:0000313" key="5">
    <source>
        <dbReference type="Proteomes" id="UP000767392"/>
    </source>
</evidence>
<protein>
    <submittedName>
        <fullName evidence="4">Glycosyltransferase family 2 protein</fullName>
    </submittedName>
</protein>
<gene>
    <name evidence="4" type="ORF">DY048_01405</name>
</gene>
<dbReference type="CDD" id="cd00761">
    <property type="entry name" value="Glyco_tranf_GTA_type"/>
    <property type="match status" value="1"/>
</dbReference>
<evidence type="ECO:0000259" key="3">
    <source>
        <dbReference type="Pfam" id="PF00535"/>
    </source>
</evidence>
<dbReference type="Pfam" id="PF00535">
    <property type="entry name" value="Glycos_transf_2"/>
    <property type="match status" value="1"/>
</dbReference>
<proteinExistence type="predicted"/>
<dbReference type="PANTHER" id="PTHR22916">
    <property type="entry name" value="GLYCOSYLTRANSFERASE"/>
    <property type="match status" value="1"/>
</dbReference>
<dbReference type="InterPro" id="IPR001173">
    <property type="entry name" value="Glyco_trans_2-like"/>
</dbReference>
<evidence type="ECO:0000256" key="1">
    <source>
        <dbReference type="ARBA" id="ARBA00022676"/>
    </source>
</evidence>
<evidence type="ECO:0000313" key="4">
    <source>
        <dbReference type="EMBL" id="TPR16147.1"/>
    </source>
</evidence>
<keyword evidence="2" id="KW-0808">Transferase</keyword>
<dbReference type="EMBL" id="QUAM01000001">
    <property type="protein sequence ID" value="TPR16147.1"/>
    <property type="molecule type" value="Genomic_DNA"/>
</dbReference>
<feature type="domain" description="Glycosyltransferase 2-like" evidence="3">
    <location>
        <begin position="5"/>
        <end position="121"/>
    </location>
</feature>
<dbReference type="Proteomes" id="UP000767392">
    <property type="component" value="Unassembled WGS sequence"/>
</dbReference>
<dbReference type="Gene3D" id="3.90.550.10">
    <property type="entry name" value="Spore Coat Polysaccharide Biosynthesis Protein SpsA, Chain A"/>
    <property type="match status" value="1"/>
</dbReference>
<dbReference type="InterPro" id="IPR029044">
    <property type="entry name" value="Nucleotide-diphossugar_trans"/>
</dbReference>
<sequence length="315" mass="36860">MDKVSIIVPIYNAHEYLAPCLQSIKNQTYTNIEVIMVDDGSTDDSSRICKEYVDVDARFKYIHQNNSGVSAARNKGLENVSGKYLIFIDGDDYVDNNHVEMMMNEISPDVQMIVTGYYNKLVNKDVPMIPDDNLLSVRSVYYKILKDIRIQGFLVNKLFNVKILSSSPRNRFDTSIYFGEDLLFVFSYLRKCEMIKVRHIATYHYRYNTLSASKQKPNAEMFSNITTLLSAYIKVFENESLLDDRSKSFLKRQIVKLSLIYYQEAAILNIDNDRFLKIYHKYNSDIAWSFREKIELVLLKNKYGFKLFKVIKKLF</sequence>